<dbReference type="GO" id="GO:0004222">
    <property type="term" value="F:metalloendopeptidase activity"/>
    <property type="evidence" value="ECO:0007669"/>
    <property type="project" value="InterPro"/>
</dbReference>
<gene>
    <name evidence="2" type="ORF">Din_003003</name>
</gene>
<evidence type="ECO:0000259" key="1">
    <source>
        <dbReference type="Pfam" id="PF01434"/>
    </source>
</evidence>
<dbReference type="InterPro" id="IPR037219">
    <property type="entry name" value="Peptidase_M41-like"/>
</dbReference>
<dbReference type="Gene3D" id="1.20.58.760">
    <property type="entry name" value="Peptidase M41"/>
    <property type="match status" value="1"/>
</dbReference>
<dbReference type="EMBL" id="GHES01003003">
    <property type="protein sequence ID" value="MPA33562.1"/>
    <property type="molecule type" value="Transcribed_RNA"/>
</dbReference>
<dbReference type="InterPro" id="IPR000642">
    <property type="entry name" value="Peptidase_M41"/>
</dbReference>
<dbReference type="Pfam" id="PF01434">
    <property type="entry name" value="Peptidase_M41"/>
    <property type="match status" value="1"/>
</dbReference>
<name>A0A5B6YP16_DAVIN</name>
<feature type="domain" description="Peptidase M41" evidence="1">
    <location>
        <begin position="58"/>
        <end position="99"/>
    </location>
</feature>
<dbReference type="SUPFAM" id="SSF140990">
    <property type="entry name" value="FtsH protease domain-like"/>
    <property type="match status" value="1"/>
</dbReference>
<proteinExistence type="predicted"/>
<dbReference type="GO" id="GO:0005524">
    <property type="term" value="F:ATP binding"/>
    <property type="evidence" value="ECO:0007669"/>
    <property type="project" value="InterPro"/>
</dbReference>
<sequence>MSAALSLSASHLPICKSQDLSKNTHLPKSHNTFRHQTQQAKAAKFHWLGPYRRRSSSSTCKSSTTSIVASLGGRAAEEVFFGESEITTGAAGDLQQITQ</sequence>
<protein>
    <recommendedName>
        <fullName evidence="1">Peptidase M41 domain-containing protein</fullName>
    </recommendedName>
</protein>
<dbReference type="GO" id="GO:0004176">
    <property type="term" value="F:ATP-dependent peptidase activity"/>
    <property type="evidence" value="ECO:0007669"/>
    <property type="project" value="InterPro"/>
</dbReference>
<dbReference type="GO" id="GO:0006508">
    <property type="term" value="P:proteolysis"/>
    <property type="evidence" value="ECO:0007669"/>
    <property type="project" value="InterPro"/>
</dbReference>
<accession>A0A5B6YP16</accession>
<organism evidence="2">
    <name type="scientific">Davidia involucrata</name>
    <name type="common">Dove tree</name>
    <dbReference type="NCBI Taxonomy" id="16924"/>
    <lineage>
        <taxon>Eukaryota</taxon>
        <taxon>Viridiplantae</taxon>
        <taxon>Streptophyta</taxon>
        <taxon>Embryophyta</taxon>
        <taxon>Tracheophyta</taxon>
        <taxon>Spermatophyta</taxon>
        <taxon>Magnoliopsida</taxon>
        <taxon>eudicotyledons</taxon>
        <taxon>Gunneridae</taxon>
        <taxon>Pentapetalae</taxon>
        <taxon>asterids</taxon>
        <taxon>Cornales</taxon>
        <taxon>Nyssaceae</taxon>
        <taxon>Davidia</taxon>
    </lineage>
</organism>
<dbReference type="AlphaFoldDB" id="A0A5B6YP16"/>
<reference evidence="2" key="1">
    <citation type="submission" date="2019-08" db="EMBL/GenBank/DDBJ databases">
        <title>Reference gene set and small RNA set construction with multiple tissues from Davidia involucrata Baill.</title>
        <authorList>
            <person name="Yang H."/>
            <person name="Zhou C."/>
            <person name="Li G."/>
            <person name="Wang J."/>
            <person name="Gao P."/>
            <person name="Wang M."/>
            <person name="Wang R."/>
            <person name="Zhao Y."/>
        </authorList>
    </citation>
    <scope>NUCLEOTIDE SEQUENCE</scope>
    <source>
        <tissue evidence="2">Mixed with DoveR01_LX</tissue>
    </source>
</reference>
<evidence type="ECO:0000313" key="2">
    <source>
        <dbReference type="EMBL" id="MPA33562.1"/>
    </source>
</evidence>